<evidence type="ECO:0000256" key="1">
    <source>
        <dbReference type="SAM" id="MobiDB-lite"/>
    </source>
</evidence>
<proteinExistence type="predicted"/>
<name>A0A219B7D8_9SPHN</name>
<reference evidence="3" key="1">
    <citation type="submission" date="2017-05" db="EMBL/GenBank/DDBJ databases">
        <authorList>
            <person name="Lin X."/>
        </authorList>
    </citation>
    <scope>NUCLEOTIDE SEQUENCE [LARGE SCALE GENOMIC DNA]</scope>
    <source>
        <strain evidence="3">JLT2012</strain>
    </source>
</reference>
<protein>
    <submittedName>
        <fullName evidence="2">Uncharacterized protein</fullName>
    </submittedName>
</protein>
<dbReference type="AlphaFoldDB" id="A0A219B7D8"/>
<organism evidence="2 3">
    <name type="scientific">Pacificimonas flava</name>
    <dbReference type="NCBI Taxonomy" id="1234595"/>
    <lineage>
        <taxon>Bacteria</taxon>
        <taxon>Pseudomonadati</taxon>
        <taxon>Pseudomonadota</taxon>
        <taxon>Alphaproteobacteria</taxon>
        <taxon>Sphingomonadales</taxon>
        <taxon>Sphingosinicellaceae</taxon>
        <taxon>Pacificimonas</taxon>
    </lineage>
</organism>
<gene>
    <name evidence="2" type="ORF">B5C34_12965</name>
</gene>
<evidence type="ECO:0000313" key="3">
    <source>
        <dbReference type="Proteomes" id="UP000198462"/>
    </source>
</evidence>
<dbReference type="EMBL" id="NFZT01000001">
    <property type="protein sequence ID" value="OWV34277.1"/>
    <property type="molecule type" value="Genomic_DNA"/>
</dbReference>
<accession>A0A219B7D8</accession>
<dbReference type="Proteomes" id="UP000198462">
    <property type="component" value="Unassembled WGS sequence"/>
</dbReference>
<keyword evidence="3" id="KW-1185">Reference proteome</keyword>
<comment type="caution">
    <text evidence="2">The sequence shown here is derived from an EMBL/GenBank/DDBJ whole genome shotgun (WGS) entry which is preliminary data.</text>
</comment>
<feature type="region of interest" description="Disordered" evidence="1">
    <location>
        <begin position="95"/>
        <end position="159"/>
    </location>
</feature>
<dbReference type="RefSeq" id="WP_088712978.1">
    <property type="nucleotide sequence ID" value="NZ_NFZT01000001.1"/>
</dbReference>
<feature type="compositionally biased region" description="Gly residues" evidence="1">
    <location>
        <begin position="115"/>
        <end position="134"/>
    </location>
</feature>
<dbReference type="OrthoDB" id="7566831at2"/>
<evidence type="ECO:0000313" key="2">
    <source>
        <dbReference type="EMBL" id="OWV34277.1"/>
    </source>
</evidence>
<sequence length="159" mass="16722">MARKFPNRLLPPEAHYVGEAIEAGGILLVHCPRCHQVFRTSAALIRRVKGPRYVLLDKRPLCRVARCGGRGFYLYAATPESPLVPVLSEPTPLWRPGPCPADFRPAAEGHDGDDPGGPGDGPGDGPGNGPGAGGSAAARTSPLDGPRWHGPGAALRRVK</sequence>